<dbReference type="EMBL" id="VRMN01000001">
    <property type="protein sequence ID" value="KAA8500030.1"/>
    <property type="molecule type" value="Genomic_DNA"/>
</dbReference>
<gene>
    <name evidence="4" type="ORF">FVE85_7615</name>
</gene>
<dbReference type="SMART" id="SM00343">
    <property type="entry name" value="ZnF_C2HC"/>
    <property type="match status" value="1"/>
</dbReference>
<sequence length="404" mass="43309">MEPGAVPGAGDAARVPAPAATETVTPVAAAAAALGPDEVVRLSQFLSRMDLELSQLREQVHGLSMHAVPEGVTAATSGPSGRPVAAPVGASAGAVPAVHAVSARPVLPAQTQHDVRVNLDRSKVWREAFESAQITGEASPDFPMTMNRLARLRETAPPVGAARAELEIEWMSFAFAGHARRYLFQLQERHAGESAWELLARMRQRFYNEIHVTSAKMRWETLKMHERESVQSFAERVSDLATCQAEVPTDKDLLIRFLSGLPASLQEWSLLVGASFPEAVTVVQRNAQRNALRAGRRVVDEVEGEPAGDAGASDGAAGLMQGPQSVPGPGTLVTTVVPQFAWPGGALPVQYGVQSTTSRGQAEQGSERGPRRQAACWYCGKTGHRRDQCRKLLADKAKAEVPKN</sequence>
<dbReference type="Pfam" id="PF03732">
    <property type="entry name" value="Retrotrans_gag"/>
    <property type="match status" value="1"/>
</dbReference>
<dbReference type="GO" id="GO:0008270">
    <property type="term" value="F:zinc ion binding"/>
    <property type="evidence" value="ECO:0007669"/>
    <property type="project" value="UniProtKB-KW"/>
</dbReference>
<keyword evidence="1" id="KW-0479">Metal-binding</keyword>
<dbReference type="GO" id="GO:0003676">
    <property type="term" value="F:nucleic acid binding"/>
    <property type="evidence" value="ECO:0007669"/>
    <property type="project" value="InterPro"/>
</dbReference>
<evidence type="ECO:0000256" key="2">
    <source>
        <dbReference type="SAM" id="MobiDB-lite"/>
    </source>
</evidence>
<keyword evidence="1" id="KW-0863">Zinc-finger</keyword>
<name>A0A5J4ZA76_PORPP</name>
<dbReference type="Proteomes" id="UP000324585">
    <property type="component" value="Unassembled WGS sequence"/>
</dbReference>
<keyword evidence="5" id="KW-1185">Reference proteome</keyword>
<accession>A0A5J4ZA76</accession>
<dbReference type="InterPro" id="IPR001878">
    <property type="entry name" value="Znf_CCHC"/>
</dbReference>
<comment type="caution">
    <text evidence="4">The sequence shown here is derived from an EMBL/GenBank/DDBJ whole genome shotgun (WGS) entry which is preliminary data.</text>
</comment>
<feature type="compositionally biased region" description="Polar residues" evidence="2">
    <location>
        <begin position="354"/>
        <end position="364"/>
    </location>
</feature>
<dbReference type="PROSITE" id="PS50158">
    <property type="entry name" value="ZF_CCHC"/>
    <property type="match status" value="1"/>
</dbReference>
<evidence type="ECO:0000313" key="4">
    <source>
        <dbReference type="EMBL" id="KAA8500030.1"/>
    </source>
</evidence>
<dbReference type="InterPro" id="IPR005162">
    <property type="entry name" value="Retrotrans_gag_dom"/>
</dbReference>
<protein>
    <recommendedName>
        <fullName evidence="3">CCHC-type domain-containing protein</fullName>
    </recommendedName>
</protein>
<dbReference type="SUPFAM" id="SSF57756">
    <property type="entry name" value="Retrovirus zinc finger-like domains"/>
    <property type="match status" value="1"/>
</dbReference>
<evidence type="ECO:0000313" key="5">
    <source>
        <dbReference type="Proteomes" id="UP000324585"/>
    </source>
</evidence>
<evidence type="ECO:0000256" key="1">
    <source>
        <dbReference type="PROSITE-ProRule" id="PRU00047"/>
    </source>
</evidence>
<dbReference type="InterPro" id="IPR036875">
    <property type="entry name" value="Znf_CCHC_sf"/>
</dbReference>
<evidence type="ECO:0000259" key="3">
    <source>
        <dbReference type="PROSITE" id="PS50158"/>
    </source>
</evidence>
<proteinExistence type="predicted"/>
<feature type="region of interest" description="Disordered" evidence="2">
    <location>
        <begin position="354"/>
        <end position="373"/>
    </location>
</feature>
<keyword evidence="1" id="KW-0862">Zinc</keyword>
<reference evidence="5" key="1">
    <citation type="journal article" date="2019" name="Nat. Commun.">
        <title>Expansion of phycobilisome linker gene families in mesophilic red algae.</title>
        <authorList>
            <person name="Lee J."/>
            <person name="Kim D."/>
            <person name="Bhattacharya D."/>
            <person name="Yoon H.S."/>
        </authorList>
    </citation>
    <scope>NUCLEOTIDE SEQUENCE [LARGE SCALE GENOMIC DNA]</scope>
    <source>
        <strain evidence="5">CCMP 1328</strain>
    </source>
</reference>
<organism evidence="4 5">
    <name type="scientific">Porphyridium purpureum</name>
    <name type="common">Red alga</name>
    <name type="synonym">Porphyridium cruentum</name>
    <dbReference type="NCBI Taxonomy" id="35688"/>
    <lineage>
        <taxon>Eukaryota</taxon>
        <taxon>Rhodophyta</taxon>
        <taxon>Bangiophyceae</taxon>
        <taxon>Porphyridiales</taxon>
        <taxon>Porphyridiaceae</taxon>
        <taxon>Porphyridium</taxon>
    </lineage>
</organism>
<dbReference type="AlphaFoldDB" id="A0A5J4ZA76"/>
<feature type="domain" description="CCHC-type" evidence="3">
    <location>
        <begin position="376"/>
        <end position="391"/>
    </location>
</feature>